<organism evidence="11 12">
    <name type="scientific">Micromonospora jinlongensis</name>
    <dbReference type="NCBI Taxonomy" id="1287877"/>
    <lineage>
        <taxon>Bacteria</taxon>
        <taxon>Bacillati</taxon>
        <taxon>Actinomycetota</taxon>
        <taxon>Actinomycetes</taxon>
        <taxon>Micromonosporales</taxon>
        <taxon>Micromonosporaceae</taxon>
        <taxon>Micromonospora</taxon>
    </lineage>
</organism>
<dbReference type="EMBL" id="JACCHK010000001">
    <property type="protein sequence ID" value="NYH45102.1"/>
    <property type="molecule type" value="Genomic_DNA"/>
</dbReference>
<dbReference type="InterPro" id="IPR036900">
    <property type="entry name" value="A-D-PHexomutase_C_sf"/>
</dbReference>
<keyword evidence="3" id="KW-0597">Phosphoprotein</keyword>
<comment type="cofactor">
    <cofactor evidence="1">
        <name>Mg(2+)</name>
        <dbReference type="ChEBI" id="CHEBI:18420"/>
    </cofactor>
</comment>
<keyword evidence="12" id="KW-1185">Reference proteome</keyword>
<dbReference type="Pfam" id="PF02880">
    <property type="entry name" value="PGM_PMM_III"/>
    <property type="match status" value="1"/>
</dbReference>
<dbReference type="RefSeq" id="WP_179782250.1">
    <property type="nucleotide sequence ID" value="NZ_JACCHK010000001.1"/>
</dbReference>
<proteinExistence type="inferred from homology"/>
<dbReference type="CDD" id="cd03089">
    <property type="entry name" value="PMM_PGM"/>
    <property type="match status" value="1"/>
</dbReference>
<keyword evidence="6 11" id="KW-0413">Isomerase</keyword>
<dbReference type="Pfam" id="PF02879">
    <property type="entry name" value="PGM_PMM_II"/>
    <property type="match status" value="1"/>
</dbReference>
<gene>
    <name evidence="11" type="ORF">HNR22_004829</name>
</gene>
<evidence type="ECO:0000259" key="9">
    <source>
        <dbReference type="Pfam" id="PF02879"/>
    </source>
</evidence>
<evidence type="ECO:0000256" key="1">
    <source>
        <dbReference type="ARBA" id="ARBA00001946"/>
    </source>
</evidence>
<evidence type="ECO:0000313" key="12">
    <source>
        <dbReference type="Proteomes" id="UP000523545"/>
    </source>
</evidence>
<dbReference type="PANTHER" id="PTHR43771:SF1">
    <property type="entry name" value="PHOSPHOMANNOMUTASE"/>
    <property type="match status" value="1"/>
</dbReference>
<evidence type="ECO:0000256" key="5">
    <source>
        <dbReference type="ARBA" id="ARBA00022842"/>
    </source>
</evidence>
<keyword evidence="5" id="KW-0460">Magnesium</keyword>
<accession>A0A7Z0BH62</accession>
<dbReference type="Gene3D" id="3.40.120.10">
    <property type="entry name" value="Alpha-D-Glucose-1,6-Bisphosphate, subunit A, domain 3"/>
    <property type="match status" value="3"/>
</dbReference>
<feature type="domain" description="Alpha-D-phosphohexomutase alpha/beta/alpha" evidence="8">
    <location>
        <begin position="6"/>
        <end position="135"/>
    </location>
</feature>
<dbReference type="InterPro" id="IPR005843">
    <property type="entry name" value="A-D-PHexomutase_C"/>
</dbReference>
<dbReference type="PRINTS" id="PR00509">
    <property type="entry name" value="PGMPMM"/>
</dbReference>
<comment type="caution">
    <text evidence="11">The sequence shown here is derived from an EMBL/GenBank/DDBJ whole genome shotgun (WGS) entry which is preliminary data.</text>
</comment>
<dbReference type="InterPro" id="IPR005846">
    <property type="entry name" value="A-D-PHexomutase_a/b/a-III"/>
</dbReference>
<evidence type="ECO:0000256" key="2">
    <source>
        <dbReference type="ARBA" id="ARBA00010231"/>
    </source>
</evidence>
<evidence type="ECO:0000256" key="3">
    <source>
        <dbReference type="ARBA" id="ARBA00022553"/>
    </source>
</evidence>
<dbReference type="GO" id="GO:0004615">
    <property type="term" value="F:phosphomannomutase activity"/>
    <property type="evidence" value="ECO:0007669"/>
    <property type="project" value="UniProtKB-EC"/>
</dbReference>
<feature type="domain" description="Alpha-D-phosphohexomutase alpha/beta/alpha" evidence="10">
    <location>
        <begin position="274"/>
        <end position="380"/>
    </location>
</feature>
<dbReference type="SUPFAM" id="SSF55957">
    <property type="entry name" value="Phosphoglucomutase, C-terminal domain"/>
    <property type="match status" value="1"/>
</dbReference>
<dbReference type="Gene3D" id="3.30.310.50">
    <property type="entry name" value="Alpha-D-phosphohexomutase, C-terminal domain"/>
    <property type="match status" value="1"/>
</dbReference>
<dbReference type="InterPro" id="IPR005844">
    <property type="entry name" value="A-D-PHexomutase_a/b/a-I"/>
</dbReference>
<keyword evidence="4" id="KW-0479">Metal-binding</keyword>
<dbReference type="InterPro" id="IPR016055">
    <property type="entry name" value="A-D-PHexomutase_a/b/a-I/II/III"/>
</dbReference>
<feature type="domain" description="Alpha-D-phosphohexomutase C-terminal" evidence="7">
    <location>
        <begin position="385"/>
        <end position="457"/>
    </location>
</feature>
<comment type="similarity">
    <text evidence="2">Belongs to the phosphohexose mutase family.</text>
</comment>
<name>A0A7Z0BH62_9ACTN</name>
<dbReference type="SUPFAM" id="SSF53738">
    <property type="entry name" value="Phosphoglucomutase, first 3 domains"/>
    <property type="match status" value="3"/>
</dbReference>
<dbReference type="GO" id="GO:0046872">
    <property type="term" value="F:metal ion binding"/>
    <property type="evidence" value="ECO:0007669"/>
    <property type="project" value="UniProtKB-KW"/>
</dbReference>
<dbReference type="GO" id="GO:0005975">
    <property type="term" value="P:carbohydrate metabolic process"/>
    <property type="evidence" value="ECO:0007669"/>
    <property type="project" value="InterPro"/>
</dbReference>
<dbReference type="AlphaFoldDB" id="A0A7Z0BH62"/>
<dbReference type="Pfam" id="PF02878">
    <property type="entry name" value="PGM_PMM_I"/>
    <property type="match status" value="1"/>
</dbReference>
<evidence type="ECO:0000256" key="6">
    <source>
        <dbReference type="ARBA" id="ARBA00023235"/>
    </source>
</evidence>
<evidence type="ECO:0000259" key="7">
    <source>
        <dbReference type="Pfam" id="PF00408"/>
    </source>
</evidence>
<dbReference type="Pfam" id="PF00408">
    <property type="entry name" value="PGM_PMM_IV"/>
    <property type="match status" value="1"/>
</dbReference>
<reference evidence="11 12" key="1">
    <citation type="submission" date="2020-07" db="EMBL/GenBank/DDBJ databases">
        <title>Sequencing the genomes of 1000 actinobacteria strains.</title>
        <authorList>
            <person name="Klenk H.-P."/>
        </authorList>
    </citation>
    <scope>NUCLEOTIDE SEQUENCE [LARGE SCALE GENOMIC DNA]</scope>
    <source>
        <strain evidence="11 12">DSM 45876</strain>
    </source>
</reference>
<evidence type="ECO:0000259" key="10">
    <source>
        <dbReference type="Pfam" id="PF02880"/>
    </source>
</evidence>
<feature type="domain" description="Alpha-D-phosphohexomutase alpha/beta/alpha" evidence="9">
    <location>
        <begin position="164"/>
        <end position="266"/>
    </location>
</feature>
<evidence type="ECO:0000256" key="4">
    <source>
        <dbReference type="ARBA" id="ARBA00022723"/>
    </source>
</evidence>
<dbReference type="PANTHER" id="PTHR43771">
    <property type="entry name" value="PHOSPHOMANNOMUTASE"/>
    <property type="match status" value="1"/>
</dbReference>
<evidence type="ECO:0000313" key="11">
    <source>
        <dbReference type="EMBL" id="NYH45102.1"/>
    </source>
</evidence>
<dbReference type="Proteomes" id="UP000523545">
    <property type="component" value="Unassembled WGS sequence"/>
</dbReference>
<dbReference type="EC" id="5.4.2.8" evidence="11"/>
<dbReference type="InterPro" id="IPR005845">
    <property type="entry name" value="A-D-PHexomutase_a/b/a-II"/>
</dbReference>
<dbReference type="InterPro" id="IPR005841">
    <property type="entry name" value="Alpha-D-phosphohexomutase_SF"/>
</dbReference>
<dbReference type="NCBIfam" id="NF007088">
    <property type="entry name" value="PRK09542.1"/>
    <property type="match status" value="1"/>
</dbReference>
<sequence>MSDLSQIVKAYDVRGTVPDQWDERAAEALGAAFTQLLNSTDEPGDAVVVGYDMRATSPGLAAAFAAGVRAEGRSVIEIGLASTDLLYFASGSLDLPGAMFTASHNPAQYNGIKMCRSGARPIGQESGLTEIRDRAQALLGSGEARPAGEPTRPAERRDMLPDYAGYLRKLVDLSGIRPLKVVVDAGNGMGGFTVPTVLGDAALSALPLEIVPLYFELDGSFPNHEANPLDPANLVDLQRAVVEHGADIGLAFDGDADRCFVVDERGEPVSPSAITALVAARELAKHPGSTVIHGLITSSAVAEIIREHGGHPVVARVGHSFIKAEMARTNAVFGGEHSAHYYFRDFWFADTGMLAAMHTLAALGEQSLPLSVLAGEFERYVASGEINSTVSDQAAAVAEVRAAYPDAVADEMDGLTLRFPDGAWFNLRASNTEPLLRLNVEAPTRDRMVSLRDDVLDRVRR</sequence>
<evidence type="ECO:0000259" key="8">
    <source>
        <dbReference type="Pfam" id="PF02878"/>
    </source>
</evidence>
<protein>
    <submittedName>
        <fullName evidence="11">Phosphomannomutase</fullName>
        <ecNumber evidence="11">5.4.2.8</ecNumber>
    </submittedName>
</protein>